<sequence length="143" mass="15759">MSTTKIWLQAISGIQTGKQNSIAIRAKIVSLLPCPWSNRSSKSRIEGFILTIRLTFTHSMNSAGILVGVQFLRRAKITGKKITAGHIFSSPWTQHSGNCVLTECIALVFFSAPYMPYILHNLCFKNNDARGEDLEAGGGDLYL</sequence>
<proteinExistence type="predicted"/>
<organism evidence="1">
    <name type="scientific">Brassica napus</name>
    <name type="common">Rape</name>
    <dbReference type="NCBI Taxonomy" id="3708"/>
    <lineage>
        <taxon>Eukaryota</taxon>
        <taxon>Viridiplantae</taxon>
        <taxon>Streptophyta</taxon>
        <taxon>Embryophyta</taxon>
        <taxon>Tracheophyta</taxon>
        <taxon>Spermatophyta</taxon>
        <taxon>Magnoliopsida</taxon>
        <taxon>eudicotyledons</taxon>
        <taxon>Gunneridae</taxon>
        <taxon>Pentapetalae</taxon>
        <taxon>rosids</taxon>
        <taxon>malvids</taxon>
        <taxon>Brassicales</taxon>
        <taxon>Brassicaceae</taxon>
        <taxon>Brassiceae</taxon>
        <taxon>Brassica</taxon>
    </lineage>
</organism>
<name>A0A816Q8J3_BRANA</name>
<evidence type="ECO:0000313" key="1">
    <source>
        <dbReference type="EMBL" id="CAF2057431.1"/>
    </source>
</evidence>
<dbReference type="AlphaFoldDB" id="A0A816Q8J3"/>
<dbReference type="EMBL" id="HG994370">
    <property type="protein sequence ID" value="CAF2057431.1"/>
    <property type="molecule type" value="Genomic_DNA"/>
</dbReference>
<reference evidence="1" key="1">
    <citation type="submission" date="2021-01" db="EMBL/GenBank/DDBJ databases">
        <authorList>
            <consortium name="Genoscope - CEA"/>
            <person name="William W."/>
        </authorList>
    </citation>
    <scope>NUCLEOTIDE SEQUENCE</scope>
</reference>
<dbReference type="Proteomes" id="UP001295469">
    <property type="component" value="Chromosome C06"/>
</dbReference>
<accession>A0A816Q8J3</accession>
<gene>
    <name evidence="1" type="ORF">DARMORV10_C06P16840.1</name>
</gene>
<protein>
    <submittedName>
        <fullName evidence="1">(rape) hypothetical protein</fullName>
    </submittedName>
</protein>